<sequence length="70" mass="8268">MAEITELHIRRNKLLERMESLQERVTHGDKTVVYDLSKAREVLDLLDREIARSSGQRIVRHLRVRSSKDL</sequence>
<protein>
    <submittedName>
        <fullName evidence="1">Uncharacterized protein</fullName>
    </submittedName>
</protein>
<reference evidence="1" key="1">
    <citation type="submission" date="2015-04" db="EMBL/GenBank/DDBJ databases">
        <authorList>
            <person name="Syromyatnikov M.Y."/>
            <person name="Popov V.N."/>
        </authorList>
    </citation>
    <scope>NUCLEOTIDE SEQUENCE</scope>
    <source>
        <strain evidence="1">MO-1</strain>
    </source>
</reference>
<name>A0A1S7LKD7_MAGMO</name>
<dbReference type="AlphaFoldDB" id="A0A1S7LKD7"/>
<organism evidence="1">
    <name type="scientific">Magnetococcus massalia (strain MO-1)</name>
    <dbReference type="NCBI Taxonomy" id="451514"/>
    <lineage>
        <taxon>Bacteria</taxon>
        <taxon>Pseudomonadati</taxon>
        <taxon>Pseudomonadota</taxon>
        <taxon>Magnetococcia</taxon>
        <taxon>Magnetococcales</taxon>
        <taxon>Magnetococcaceae</taxon>
        <taxon>Magnetococcus</taxon>
    </lineage>
</organism>
<dbReference type="EMBL" id="LO017727">
    <property type="protein sequence ID" value="CRH06584.1"/>
    <property type="molecule type" value="Genomic_DNA"/>
</dbReference>
<accession>A0A1S7LKD7</accession>
<gene>
    <name evidence="1" type="ORF">MAGMO_2425</name>
</gene>
<evidence type="ECO:0000313" key="1">
    <source>
        <dbReference type="EMBL" id="CRH06584.1"/>
    </source>
</evidence>
<proteinExistence type="predicted"/>